<dbReference type="GO" id="GO:0046982">
    <property type="term" value="F:protein heterodimerization activity"/>
    <property type="evidence" value="ECO:0007669"/>
    <property type="project" value="InterPro"/>
</dbReference>
<dbReference type="EMBL" id="CAXDID020000003">
    <property type="protein sequence ID" value="CAL5971954.1"/>
    <property type="molecule type" value="Genomic_DNA"/>
</dbReference>
<dbReference type="Gene3D" id="2.20.25.10">
    <property type="match status" value="1"/>
</dbReference>
<dbReference type="Proteomes" id="UP001642409">
    <property type="component" value="Unassembled WGS sequence"/>
</dbReference>
<dbReference type="PANTHER" id="PTHR12773:SF0">
    <property type="entry name" value="MULTIFUNCTIONAL METHYLTRANSFERASE SUBUNIT TRM112-LIKE PROTEIN"/>
    <property type="match status" value="1"/>
</dbReference>
<protein>
    <submittedName>
        <fullName evidence="1">Trm112p-like protein</fullName>
    </submittedName>
    <submittedName>
        <fullName evidence="2">Trm112p-like_protein</fullName>
    </submittedName>
</protein>
<accession>A0AA86NXS5</accession>
<comment type="caution">
    <text evidence="1">The sequence shown here is derived from an EMBL/GenBank/DDBJ whole genome shotgun (WGS) entry which is preliminary data.</text>
</comment>
<reference evidence="1" key="1">
    <citation type="submission" date="2023-06" db="EMBL/GenBank/DDBJ databases">
        <authorList>
            <person name="Kurt Z."/>
        </authorList>
    </citation>
    <scope>NUCLEOTIDE SEQUENCE</scope>
</reference>
<evidence type="ECO:0000313" key="3">
    <source>
        <dbReference type="Proteomes" id="UP001642409"/>
    </source>
</evidence>
<dbReference type="GO" id="GO:0030488">
    <property type="term" value="P:tRNA methylation"/>
    <property type="evidence" value="ECO:0007669"/>
    <property type="project" value="TreeGrafter"/>
</dbReference>
<dbReference type="EMBL" id="CATOUU010000380">
    <property type="protein sequence ID" value="CAI9927107.1"/>
    <property type="molecule type" value="Genomic_DNA"/>
</dbReference>
<sequence>MVLIMMLTKTTCANKEDQPDFEVFDVNIQDLENVERDFNPDLLKVVNFDTEYHRVLHYANILQIIMPENLPENWQNDEQFLRAAYDVLFCKEIINGEVRCPKCERCYQIKNRVLVM</sequence>
<proteinExistence type="predicted"/>
<name>A0AA86NXS5_9EUKA</name>
<dbReference type="AlphaFoldDB" id="A0AA86NXS5"/>
<dbReference type="GO" id="GO:0070476">
    <property type="term" value="P:rRNA (guanine-N7)-methylation"/>
    <property type="evidence" value="ECO:0007669"/>
    <property type="project" value="TreeGrafter"/>
</dbReference>
<organism evidence="1">
    <name type="scientific">Hexamita inflata</name>
    <dbReference type="NCBI Taxonomy" id="28002"/>
    <lineage>
        <taxon>Eukaryota</taxon>
        <taxon>Metamonada</taxon>
        <taxon>Diplomonadida</taxon>
        <taxon>Hexamitidae</taxon>
        <taxon>Hexamitinae</taxon>
        <taxon>Hexamita</taxon>
    </lineage>
</organism>
<dbReference type="InterPro" id="IPR039127">
    <property type="entry name" value="Trm112"/>
</dbReference>
<evidence type="ECO:0000313" key="2">
    <source>
        <dbReference type="EMBL" id="CAL5971954.1"/>
    </source>
</evidence>
<reference evidence="2 3" key="2">
    <citation type="submission" date="2024-07" db="EMBL/GenBank/DDBJ databases">
        <authorList>
            <person name="Akdeniz Z."/>
        </authorList>
    </citation>
    <scope>NUCLEOTIDE SEQUENCE [LARGE SCALE GENOMIC DNA]</scope>
</reference>
<dbReference type="PANTHER" id="PTHR12773">
    <property type="entry name" value="UPF0315 PROTEIN-RELATED"/>
    <property type="match status" value="1"/>
</dbReference>
<keyword evidence="3" id="KW-1185">Reference proteome</keyword>
<evidence type="ECO:0000313" key="1">
    <source>
        <dbReference type="EMBL" id="CAI9927107.1"/>
    </source>
</evidence>
<gene>
    <name evidence="1" type="ORF">HINF_LOCUS14752</name>
    <name evidence="2" type="ORF">HINF_LOCUS1663</name>
</gene>